<dbReference type="PANTHER" id="PTHR12526:SF638">
    <property type="entry name" value="SPORE COAT PROTEIN SA"/>
    <property type="match status" value="1"/>
</dbReference>
<gene>
    <name evidence="3" type="ORF">HYN46_16360</name>
</gene>
<dbReference type="PANTHER" id="PTHR12526">
    <property type="entry name" value="GLYCOSYLTRANSFERASE"/>
    <property type="match status" value="1"/>
</dbReference>
<evidence type="ECO:0000313" key="4">
    <source>
        <dbReference type="Proteomes" id="UP000253940"/>
    </source>
</evidence>
<dbReference type="Proteomes" id="UP000253940">
    <property type="component" value="Chromosome"/>
</dbReference>
<protein>
    <submittedName>
        <fullName evidence="3">Glycosyltransferase family 1 protein</fullName>
    </submittedName>
</protein>
<dbReference type="AlphaFoldDB" id="A0A345PAG0"/>
<dbReference type="EMBL" id="CP031222">
    <property type="protein sequence ID" value="AXI04269.1"/>
    <property type="molecule type" value="Genomic_DNA"/>
</dbReference>
<name>A0A345PAG0_9GAMM</name>
<keyword evidence="4" id="KW-1185">Reference proteome</keyword>
<dbReference type="SUPFAM" id="SSF53756">
    <property type="entry name" value="UDP-Glycosyltransferase/glycogen phosphorylase"/>
    <property type="match status" value="1"/>
</dbReference>
<evidence type="ECO:0000259" key="2">
    <source>
        <dbReference type="Pfam" id="PF13477"/>
    </source>
</evidence>
<sequence length="375" mass="41599">MKIALIGTTSASVIGFRADLIKTLIADGHEVYAFAMDYNLNSRKTVEGLGAIAIDYDLSRTGMNPLNDIINMFKLSKILKKIAPDLVFSYFVKPVIFGTLAAALAGVKRRIGMLEGLGYVFTDHPNGITNKIRILRKVQILLYKSAFPFLERIIFLNPDDPIDLLDKNNLKAKNVSVLGGIGLDLSTYPYSPPDKSPISFIFVGRLLAEKGVYEYIEAAKIVKSKYSNTNFIMLGGLDEGNPGGLSSIELQSLINEGVVIHPGHVSNVQEWLRNSSVFVLPSYYREGVPRSTQEAMAIGRPIITTDMPGCRETVIDGKNGFLVPPWSPQILAEKMLYFIDNPDQIETMGIESYKLAQEKFDAQIVNQRLLNYLNL</sequence>
<evidence type="ECO:0000259" key="1">
    <source>
        <dbReference type="Pfam" id="PF00534"/>
    </source>
</evidence>
<dbReference type="RefSeq" id="WP_114900377.1">
    <property type="nucleotide sequence ID" value="NZ_CP031222.1"/>
</dbReference>
<dbReference type="GO" id="GO:0016757">
    <property type="term" value="F:glycosyltransferase activity"/>
    <property type="evidence" value="ECO:0007669"/>
    <property type="project" value="InterPro"/>
</dbReference>
<keyword evidence="3" id="KW-0808">Transferase</keyword>
<feature type="domain" description="Glycosyl transferase family 1" evidence="1">
    <location>
        <begin position="194"/>
        <end position="352"/>
    </location>
</feature>
<dbReference type="OrthoDB" id="9775208at2"/>
<evidence type="ECO:0000313" key="3">
    <source>
        <dbReference type="EMBL" id="AXI04269.1"/>
    </source>
</evidence>
<dbReference type="Pfam" id="PF00534">
    <property type="entry name" value="Glycos_transf_1"/>
    <property type="match status" value="1"/>
</dbReference>
<dbReference type="Gene3D" id="3.40.50.2000">
    <property type="entry name" value="Glycogen Phosphorylase B"/>
    <property type="match status" value="2"/>
</dbReference>
<reference evidence="3 4" key="1">
    <citation type="submission" date="2018-07" db="EMBL/GenBank/DDBJ databases">
        <title>Genome sequencing of Moraxellaceae gen. HYN0046.</title>
        <authorList>
            <person name="Kim M."/>
            <person name="Yi H."/>
        </authorList>
    </citation>
    <scope>NUCLEOTIDE SEQUENCE [LARGE SCALE GENOMIC DNA]</scope>
    <source>
        <strain evidence="3 4">HYN0046</strain>
    </source>
</reference>
<dbReference type="InterPro" id="IPR028098">
    <property type="entry name" value="Glyco_trans_4-like_N"/>
</dbReference>
<organism evidence="3 4">
    <name type="scientific">Aquirhabdus parva</name>
    <dbReference type="NCBI Taxonomy" id="2283318"/>
    <lineage>
        <taxon>Bacteria</taxon>
        <taxon>Pseudomonadati</taxon>
        <taxon>Pseudomonadota</taxon>
        <taxon>Gammaproteobacteria</taxon>
        <taxon>Moraxellales</taxon>
        <taxon>Moraxellaceae</taxon>
        <taxon>Aquirhabdus</taxon>
    </lineage>
</organism>
<dbReference type="InterPro" id="IPR001296">
    <property type="entry name" value="Glyco_trans_1"/>
</dbReference>
<dbReference type="Pfam" id="PF13477">
    <property type="entry name" value="Glyco_trans_4_2"/>
    <property type="match status" value="1"/>
</dbReference>
<feature type="domain" description="Glycosyltransferase subfamily 4-like N-terminal" evidence="2">
    <location>
        <begin position="2"/>
        <end position="134"/>
    </location>
</feature>
<dbReference type="GO" id="GO:1901135">
    <property type="term" value="P:carbohydrate derivative metabolic process"/>
    <property type="evidence" value="ECO:0007669"/>
    <property type="project" value="UniProtKB-ARBA"/>
</dbReference>
<accession>A0A345PAG0</accession>
<proteinExistence type="predicted"/>
<dbReference type="CDD" id="cd03808">
    <property type="entry name" value="GT4_CapM-like"/>
    <property type="match status" value="1"/>
</dbReference>
<dbReference type="KEGG" id="mbah:HYN46_16360"/>